<accession>A0A6J6DN06</accession>
<sequence length="49" mass="4902">MLAFDCTSVVSRGALMAFAESGSTSFGSDVSTGVNRESPSVKSSTPAGD</sequence>
<name>A0A6J6DN06_9ZZZZ</name>
<evidence type="ECO:0000256" key="1">
    <source>
        <dbReference type="SAM" id="MobiDB-lite"/>
    </source>
</evidence>
<reference evidence="2" key="1">
    <citation type="submission" date="2020-05" db="EMBL/GenBank/DDBJ databases">
        <authorList>
            <person name="Chiriac C."/>
            <person name="Salcher M."/>
            <person name="Ghai R."/>
            <person name="Kavagutti S V."/>
        </authorList>
    </citation>
    <scope>NUCLEOTIDE SEQUENCE</scope>
</reference>
<feature type="region of interest" description="Disordered" evidence="1">
    <location>
        <begin position="22"/>
        <end position="49"/>
    </location>
</feature>
<proteinExistence type="predicted"/>
<evidence type="ECO:0000313" key="2">
    <source>
        <dbReference type="EMBL" id="CAB4565447.1"/>
    </source>
</evidence>
<gene>
    <name evidence="2" type="ORF">UFOPK1591_01007</name>
</gene>
<protein>
    <submittedName>
        <fullName evidence="2">Unannotated protein</fullName>
    </submittedName>
</protein>
<organism evidence="2">
    <name type="scientific">freshwater metagenome</name>
    <dbReference type="NCBI Taxonomy" id="449393"/>
    <lineage>
        <taxon>unclassified sequences</taxon>
        <taxon>metagenomes</taxon>
        <taxon>ecological metagenomes</taxon>
    </lineage>
</organism>
<dbReference type="EMBL" id="CAEZTD010000077">
    <property type="protein sequence ID" value="CAB4565447.1"/>
    <property type="molecule type" value="Genomic_DNA"/>
</dbReference>
<dbReference type="AlphaFoldDB" id="A0A6J6DN06"/>